<dbReference type="AlphaFoldDB" id="A0A101I1M3"/>
<feature type="transmembrane region" description="Helical" evidence="1">
    <location>
        <begin position="33"/>
        <end position="57"/>
    </location>
</feature>
<feature type="non-terminal residue" evidence="2">
    <location>
        <position position="58"/>
    </location>
</feature>
<gene>
    <name evidence="2" type="ORF">XE03_1701</name>
</gene>
<reference evidence="3" key="1">
    <citation type="journal article" date="2015" name="MBio">
        <title>Genome-Resolved Metagenomic Analysis Reveals Roles for Candidate Phyla and Other Microbial Community Members in Biogeochemical Transformations in Oil Reservoirs.</title>
        <authorList>
            <person name="Hu P."/>
            <person name="Tom L."/>
            <person name="Singh A."/>
            <person name="Thomas B.C."/>
            <person name="Baker B.J."/>
            <person name="Piceno Y.M."/>
            <person name="Andersen G.L."/>
            <person name="Banfield J.F."/>
        </authorList>
    </citation>
    <scope>NUCLEOTIDE SEQUENCE [LARGE SCALE GENOMIC DNA]</scope>
</reference>
<evidence type="ECO:0000313" key="2">
    <source>
        <dbReference type="EMBL" id="KUK86160.1"/>
    </source>
</evidence>
<name>A0A101I1M3_UNCT6</name>
<comment type="caution">
    <text evidence="2">The sequence shown here is derived from an EMBL/GenBank/DDBJ whole genome shotgun (WGS) entry which is preliminary data.</text>
</comment>
<accession>A0A101I1M3</accession>
<keyword evidence="1" id="KW-1133">Transmembrane helix</keyword>
<proteinExistence type="predicted"/>
<keyword evidence="1" id="KW-0812">Transmembrane</keyword>
<feature type="transmembrane region" description="Helical" evidence="1">
    <location>
        <begin position="9"/>
        <end position="27"/>
    </location>
</feature>
<dbReference type="Proteomes" id="UP000053467">
    <property type="component" value="Unassembled WGS sequence"/>
</dbReference>
<dbReference type="EMBL" id="LGGX01000027">
    <property type="protein sequence ID" value="KUK86160.1"/>
    <property type="molecule type" value="Genomic_DNA"/>
</dbReference>
<organism evidence="2 3">
    <name type="scientific">candidate division TA06 bacterium 34_109</name>
    <dbReference type="NCBI Taxonomy" id="1635277"/>
    <lineage>
        <taxon>Bacteria</taxon>
        <taxon>Bacteria division TA06</taxon>
    </lineage>
</organism>
<sequence length="58" mass="6551">MNFYIENKLLRIIFILLVVLLILFLGKVDTLKIALVGVLLLTVIVITNVELALIILVF</sequence>
<evidence type="ECO:0000313" key="3">
    <source>
        <dbReference type="Proteomes" id="UP000053467"/>
    </source>
</evidence>
<keyword evidence="1" id="KW-0472">Membrane</keyword>
<protein>
    <submittedName>
        <fullName evidence="2">Uncharacterized protein</fullName>
    </submittedName>
</protein>
<evidence type="ECO:0000256" key="1">
    <source>
        <dbReference type="SAM" id="Phobius"/>
    </source>
</evidence>